<proteinExistence type="predicted"/>
<dbReference type="AlphaFoldDB" id="A0AAN1PNY2"/>
<evidence type="ECO:0000313" key="1">
    <source>
        <dbReference type="EMBL" id="AXX59691.1"/>
    </source>
</evidence>
<dbReference type="EMBL" id="CP019290">
    <property type="protein sequence ID" value="AXX59691.1"/>
    <property type="molecule type" value="Genomic_DNA"/>
</dbReference>
<sequence length="294" mass="34029">MRHSPLNAALCETTDWECSLSILLNQNTKIVQRKNDIRSVARRLNTLYVKAVEESVIAIGEQLTKAKDDYESAGDRYHEIMEKDGYPVQPSDEAMDIIGEQAEHYYDAQMLEDQLLSLSEMKIISLFKSFEIVQKELINVAFENVNTRELYLWENVKSFFNSKNISYGRLSGYDNINQLRIVNNNIKHSHVIDGEVNRLGIKEFKDLDVFTYESLDKFYSRVSGSVGAFLETLSETIINHLFGYDDDRLCEMVEELSQTMNKQTMLKLAKLLEEKADTLSKESKFVRHWMSSFT</sequence>
<name>A0AAN1PNY2_VIBVL</name>
<evidence type="ECO:0000313" key="2">
    <source>
        <dbReference type="Proteomes" id="UP000263418"/>
    </source>
</evidence>
<protein>
    <submittedName>
        <fullName evidence="1">Uncharacterized protein</fullName>
    </submittedName>
</protein>
<gene>
    <name evidence="1" type="ORF">FORC53_1352</name>
</gene>
<organism evidence="1 2">
    <name type="scientific">Vibrio vulnificus</name>
    <dbReference type="NCBI Taxonomy" id="672"/>
    <lineage>
        <taxon>Bacteria</taxon>
        <taxon>Pseudomonadati</taxon>
        <taxon>Pseudomonadota</taxon>
        <taxon>Gammaproteobacteria</taxon>
        <taxon>Vibrionales</taxon>
        <taxon>Vibrionaceae</taxon>
        <taxon>Vibrio</taxon>
    </lineage>
</organism>
<dbReference type="Proteomes" id="UP000263418">
    <property type="component" value="Chromosome 1"/>
</dbReference>
<accession>A0AAN1PNY2</accession>
<reference evidence="1 2" key="1">
    <citation type="submission" date="2017-01" db="EMBL/GenBank/DDBJ databases">
        <title>Complete Genome Sequence of Vibrio vulnificus FORC_053.</title>
        <authorList>
            <consortium name="Food-borne Pathogen Omics Research Center"/>
            <person name="Chung H.Y."/>
            <person name="Na E.J."/>
            <person name="Song J.S."/>
            <person name="Kim H."/>
            <person name="Lee J.-H."/>
            <person name="Ryu S."/>
            <person name="Choi S.H."/>
        </authorList>
    </citation>
    <scope>NUCLEOTIDE SEQUENCE [LARGE SCALE GENOMIC DNA]</scope>
    <source>
        <strain evidence="1 2">FORC_053</strain>
    </source>
</reference>